<keyword evidence="2" id="KW-0732">Signal</keyword>
<dbReference type="Proteomes" id="UP001523216">
    <property type="component" value="Unassembled WGS sequence"/>
</dbReference>
<evidence type="ECO:0000256" key="1">
    <source>
        <dbReference type="SAM" id="MobiDB-lite"/>
    </source>
</evidence>
<accession>A0ABT0Y1R7</accession>
<dbReference type="RefSeq" id="WP_251799788.1">
    <property type="nucleotide sequence ID" value="NZ_JAMQOL010000027.1"/>
</dbReference>
<evidence type="ECO:0000313" key="3">
    <source>
        <dbReference type="EMBL" id="MCM4079974.1"/>
    </source>
</evidence>
<comment type="caution">
    <text evidence="3">The sequence shown here is derived from an EMBL/GenBank/DDBJ whole genome shotgun (WGS) entry which is preliminary data.</text>
</comment>
<proteinExistence type="predicted"/>
<keyword evidence="4" id="KW-1185">Reference proteome</keyword>
<feature type="region of interest" description="Disordered" evidence="1">
    <location>
        <begin position="29"/>
        <end position="56"/>
    </location>
</feature>
<gene>
    <name evidence="3" type="ORF">LXN57_20560</name>
</gene>
<organism evidence="3 4">
    <name type="scientific">Paractinoplanes hotanensis</name>
    <dbReference type="NCBI Taxonomy" id="2906497"/>
    <lineage>
        <taxon>Bacteria</taxon>
        <taxon>Bacillati</taxon>
        <taxon>Actinomycetota</taxon>
        <taxon>Actinomycetes</taxon>
        <taxon>Micromonosporales</taxon>
        <taxon>Micromonosporaceae</taxon>
        <taxon>Paractinoplanes</taxon>
    </lineage>
</organism>
<dbReference type="EMBL" id="JAMQOL010000027">
    <property type="protein sequence ID" value="MCM4079974.1"/>
    <property type="molecule type" value="Genomic_DNA"/>
</dbReference>
<protein>
    <submittedName>
        <fullName evidence="3">Uncharacterized protein</fullName>
    </submittedName>
</protein>
<evidence type="ECO:0000256" key="2">
    <source>
        <dbReference type="SAM" id="SignalP"/>
    </source>
</evidence>
<evidence type="ECO:0000313" key="4">
    <source>
        <dbReference type="Proteomes" id="UP001523216"/>
    </source>
</evidence>
<sequence>MEKSERRPVSLAGLGLISAGAVLGLALAGPAAAAPSSSPPAQPAGQSQSAPDDDKN</sequence>
<feature type="signal peptide" evidence="2">
    <location>
        <begin position="1"/>
        <end position="33"/>
    </location>
</feature>
<name>A0ABT0Y1R7_9ACTN</name>
<reference evidence="3 4" key="1">
    <citation type="submission" date="2022-06" db="EMBL/GenBank/DDBJ databases">
        <title>Actinoplanes abujensis sp. nov., isolated from Nigerian arid soil.</title>
        <authorList>
            <person name="Ding P."/>
        </authorList>
    </citation>
    <scope>NUCLEOTIDE SEQUENCE [LARGE SCALE GENOMIC DNA]</scope>
    <source>
        <strain evidence="4">TRM88002</strain>
    </source>
</reference>
<feature type="chain" id="PRO_5046349220" evidence="2">
    <location>
        <begin position="34"/>
        <end position="56"/>
    </location>
</feature>